<evidence type="ECO:0000313" key="7">
    <source>
        <dbReference type="Proteomes" id="UP000663829"/>
    </source>
</evidence>
<accession>A0A815K319</accession>
<feature type="coiled-coil region" evidence="1">
    <location>
        <begin position="117"/>
        <end position="158"/>
    </location>
</feature>
<organism evidence="4 7">
    <name type="scientific">Didymodactylos carnosus</name>
    <dbReference type="NCBI Taxonomy" id="1234261"/>
    <lineage>
        <taxon>Eukaryota</taxon>
        <taxon>Metazoa</taxon>
        <taxon>Spiralia</taxon>
        <taxon>Gnathifera</taxon>
        <taxon>Rotifera</taxon>
        <taxon>Eurotatoria</taxon>
        <taxon>Bdelloidea</taxon>
        <taxon>Philodinida</taxon>
        <taxon>Philodinidae</taxon>
        <taxon>Didymodactylos</taxon>
    </lineage>
</organism>
<dbReference type="GO" id="GO:0045892">
    <property type="term" value="P:negative regulation of DNA-templated transcription"/>
    <property type="evidence" value="ECO:0007669"/>
    <property type="project" value="TreeGrafter"/>
</dbReference>
<dbReference type="Proteomes" id="UP000663829">
    <property type="component" value="Unassembled WGS sequence"/>
</dbReference>
<dbReference type="GO" id="GO:0016514">
    <property type="term" value="C:SWI/SNF complex"/>
    <property type="evidence" value="ECO:0007669"/>
    <property type="project" value="TreeGrafter"/>
</dbReference>
<dbReference type="GO" id="GO:0016922">
    <property type="term" value="F:nuclear receptor binding"/>
    <property type="evidence" value="ECO:0007669"/>
    <property type="project" value="TreeGrafter"/>
</dbReference>
<dbReference type="EMBL" id="CAJNOK010002553">
    <property type="protein sequence ID" value="CAF0864979.1"/>
    <property type="molecule type" value="Genomic_DNA"/>
</dbReference>
<dbReference type="GO" id="GO:0031492">
    <property type="term" value="F:nucleosomal DNA binding"/>
    <property type="evidence" value="ECO:0007669"/>
    <property type="project" value="TreeGrafter"/>
</dbReference>
<dbReference type="PANTHER" id="PTHR46232:SF1">
    <property type="entry name" value="SWI_SNF-RELATED MATRIX-ASSOCIATED ACTIN-DEPENDENT REGULATOR OF CHROMATIN SUBFAMILY E MEMBER 1"/>
    <property type="match status" value="1"/>
</dbReference>
<evidence type="ECO:0000313" key="3">
    <source>
        <dbReference type="EMBL" id="CAF0864979.1"/>
    </source>
</evidence>
<dbReference type="Proteomes" id="UP000677228">
    <property type="component" value="Unassembled WGS sequence"/>
</dbReference>
<keyword evidence="7" id="KW-1185">Reference proteome</keyword>
<sequence>MITDRRSMRPLKSPVDKRSLTNKPYPPRIFNPCRPYERSLDQQNLYLSNSNYGQCQQSGAIFTIESADDDVENEDDVYFSSRHMAAARFQRNQRLLCDVFNEVCIPDLRSNITVDRIVQLRRQVDSLKSHRETFEKELQELEEKHLEKKRKFLESNEKFHNDYLEACSSTNISREKLNEMLQRFETMEKLQREKQQHPSLPPSSQIRIESHTHVQQTRVNNQYPVRMMPHNLFQQPHQYVSNQPIFYYQHHRPLSMFSPQQQYQFEQYHIQEQQQQVLAYRQAMMMANSQAQQQIAFPNDVCQPSTSAV</sequence>
<dbReference type="EMBL" id="CAJOBA010002554">
    <property type="protein sequence ID" value="CAF3649803.1"/>
    <property type="molecule type" value="Genomic_DNA"/>
</dbReference>
<evidence type="ECO:0000256" key="1">
    <source>
        <dbReference type="SAM" id="Coils"/>
    </source>
</evidence>
<dbReference type="EMBL" id="CAJNOQ010016618">
    <property type="protein sequence ID" value="CAF1384463.1"/>
    <property type="molecule type" value="Genomic_DNA"/>
</dbReference>
<feature type="region of interest" description="Disordered" evidence="2">
    <location>
        <begin position="1"/>
        <end position="26"/>
    </location>
</feature>
<dbReference type="PANTHER" id="PTHR46232">
    <property type="entry name" value="SMARCE1 REGULATOR OF CHROMATIN"/>
    <property type="match status" value="1"/>
</dbReference>
<evidence type="ECO:0000313" key="5">
    <source>
        <dbReference type="EMBL" id="CAF3649803.1"/>
    </source>
</evidence>
<reference evidence="4" key="1">
    <citation type="submission" date="2021-02" db="EMBL/GenBank/DDBJ databases">
        <authorList>
            <person name="Nowell W R."/>
        </authorList>
    </citation>
    <scope>NUCLEOTIDE SEQUENCE</scope>
</reference>
<evidence type="ECO:0000313" key="4">
    <source>
        <dbReference type="EMBL" id="CAF1384463.1"/>
    </source>
</evidence>
<proteinExistence type="predicted"/>
<name>A0A815K319_9BILA</name>
<protein>
    <submittedName>
        <fullName evidence="4">Uncharacterized protein</fullName>
    </submittedName>
</protein>
<gene>
    <name evidence="4" type="ORF">GPM918_LOCUS32490</name>
    <name evidence="3" type="ORF">OVA965_LOCUS7830</name>
    <name evidence="6" type="ORF">SRO942_LOCUS33161</name>
    <name evidence="5" type="ORF">TMI583_LOCUS7826</name>
</gene>
<evidence type="ECO:0000256" key="2">
    <source>
        <dbReference type="SAM" id="MobiDB-lite"/>
    </source>
</evidence>
<dbReference type="Proteomes" id="UP000681722">
    <property type="component" value="Unassembled WGS sequence"/>
</dbReference>
<evidence type="ECO:0000313" key="6">
    <source>
        <dbReference type="EMBL" id="CAF4279663.1"/>
    </source>
</evidence>
<dbReference type="EMBL" id="CAJOBC010082020">
    <property type="protein sequence ID" value="CAF4279663.1"/>
    <property type="molecule type" value="Genomic_DNA"/>
</dbReference>
<comment type="caution">
    <text evidence="4">The sequence shown here is derived from an EMBL/GenBank/DDBJ whole genome shotgun (WGS) entry which is preliminary data.</text>
</comment>
<dbReference type="AlphaFoldDB" id="A0A815K319"/>
<dbReference type="OrthoDB" id="30931at2759"/>
<dbReference type="Proteomes" id="UP000682733">
    <property type="component" value="Unassembled WGS sequence"/>
</dbReference>
<keyword evidence="1" id="KW-0175">Coiled coil</keyword>